<dbReference type="InterPro" id="IPR009057">
    <property type="entry name" value="Homeodomain-like_sf"/>
</dbReference>
<gene>
    <name evidence="3" type="ORF">E2C01_007081</name>
</gene>
<keyword evidence="2" id="KW-0812">Transmembrane</keyword>
<sequence length="185" mass="21906">MVFYPGRETCLYERLSFLWQWCAGLSLRSIARRSGRSPDTVRRWLRWWERCGRLLRPVGSHKHRYSPRSAKNGGRDILYSEKGATLSTPHRQPYTPAMRLMAPLYFYISVFCFPLVLEARLIISVQRHINRCALTRTQLRVTDGKQMQQRPSEMCFRRHREATFLSSSLLTQASWQDILIFFLTF</sequence>
<reference evidence="3 4" key="1">
    <citation type="submission" date="2019-05" db="EMBL/GenBank/DDBJ databases">
        <title>Another draft genome of Portunus trituberculatus and its Hox gene families provides insights of decapod evolution.</title>
        <authorList>
            <person name="Jeong J.-H."/>
            <person name="Song I."/>
            <person name="Kim S."/>
            <person name="Choi T."/>
            <person name="Kim D."/>
            <person name="Ryu S."/>
            <person name="Kim W."/>
        </authorList>
    </citation>
    <scope>NUCLEOTIDE SEQUENCE [LARGE SCALE GENOMIC DNA]</scope>
    <source>
        <tissue evidence="3">Muscle</tissue>
    </source>
</reference>
<proteinExistence type="predicted"/>
<organism evidence="3 4">
    <name type="scientific">Portunus trituberculatus</name>
    <name type="common">Swimming crab</name>
    <name type="synonym">Neptunus trituberculatus</name>
    <dbReference type="NCBI Taxonomy" id="210409"/>
    <lineage>
        <taxon>Eukaryota</taxon>
        <taxon>Metazoa</taxon>
        <taxon>Ecdysozoa</taxon>
        <taxon>Arthropoda</taxon>
        <taxon>Crustacea</taxon>
        <taxon>Multicrustacea</taxon>
        <taxon>Malacostraca</taxon>
        <taxon>Eumalacostraca</taxon>
        <taxon>Eucarida</taxon>
        <taxon>Decapoda</taxon>
        <taxon>Pleocyemata</taxon>
        <taxon>Brachyura</taxon>
        <taxon>Eubrachyura</taxon>
        <taxon>Portunoidea</taxon>
        <taxon>Portunidae</taxon>
        <taxon>Portuninae</taxon>
        <taxon>Portunus</taxon>
    </lineage>
</organism>
<accession>A0A5B7CWW4</accession>
<evidence type="ECO:0000313" key="3">
    <source>
        <dbReference type="EMBL" id="MPC14317.1"/>
    </source>
</evidence>
<dbReference type="GO" id="GO:0005634">
    <property type="term" value="C:nucleus"/>
    <property type="evidence" value="ECO:0007669"/>
    <property type="project" value="UniProtKB-SubCell"/>
</dbReference>
<keyword evidence="2" id="KW-1133">Transmembrane helix</keyword>
<name>A0A5B7CWW4_PORTR</name>
<dbReference type="Pfam" id="PF13384">
    <property type="entry name" value="HTH_23"/>
    <property type="match status" value="1"/>
</dbReference>
<dbReference type="AlphaFoldDB" id="A0A5B7CWW4"/>
<protein>
    <submittedName>
        <fullName evidence="3">Uncharacterized protein</fullName>
    </submittedName>
</protein>
<comment type="subcellular location">
    <subcellularLocation>
        <location evidence="1">Nucleus</location>
    </subcellularLocation>
</comment>
<dbReference type="Proteomes" id="UP000324222">
    <property type="component" value="Unassembled WGS sequence"/>
</dbReference>
<evidence type="ECO:0000256" key="2">
    <source>
        <dbReference type="SAM" id="Phobius"/>
    </source>
</evidence>
<keyword evidence="4" id="KW-1185">Reference proteome</keyword>
<dbReference type="SUPFAM" id="SSF46689">
    <property type="entry name" value="Homeodomain-like"/>
    <property type="match status" value="1"/>
</dbReference>
<dbReference type="EMBL" id="VSRR010000343">
    <property type="protein sequence ID" value="MPC14317.1"/>
    <property type="molecule type" value="Genomic_DNA"/>
</dbReference>
<evidence type="ECO:0000313" key="4">
    <source>
        <dbReference type="Proteomes" id="UP000324222"/>
    </source>
</evidence>
<feature type="transmembrane region" description="Helical" evidence="2">
    <location>
        <begin position="104"/>
        <end position="123"/>
    </location>
</feature>
<comment type="caution">
    <text evidence="3">The sequence shown here is derived from an EMBL/GenBank/DDBJ whole genome shotgun (WGS) entry which is preliminary data.</text>
</comment>
<evidence type="ECO:0000256" key="1">
    <source>
        <dbReference type="ARBA" id="ARBA00004123"/>
    </source>
</evidence>
<keyword evidence="2" id="KW-0472">Membrane</keyword>